<dbReference type="InterPro" id="IPR014710">
    <property type="entry name" value="RmlC-like_jellyroll"/>
</dbReference>
<dbReference type="PANTHER" id="PTHR14226">
    <property type="entry name" value="NEUROPATHY TARGET ESTERASE/SWISS CHEESE D.MELANOGASTER"/>
    <property type="match status" value="1"/>
</dbReference>
<keyword evidence="6 10" id="KW-0442">Lipid degradation</keyword>
<dbReference type="OrthoDB" id="5290098at2"/>
<feature type="short sequence motif" description="GXGXXG" evidence="10">
    <location>
        <begin position="314"/>
        <end position="319"/>
    </location>
</feature>
<dbReference type="Pfam" id="PF01734">
    <property type="entry name" value="Patatin"/>
    <property type="match status" value="1"/>
</dbReference>
<dbReference type="SUPFAM" id="SSF52151">
    <property type="entry name" value="FabD/lysophospholipase-like"/>
    <property type="match status" value="1"/>
</dbReference>
<dbReference type="InterPro" id="IPR056556">
    <property type="entry name" value="NTE1_P-loop_dom"/>
</dbReference>
<keyword evidence="9" id="KW-0472">Membrane</keyword>
<dbReference type="CDD" id="cd00038">
    <property type="entry name" value="CAP_ED"/>
    <property type="match status" value="1"/>
</dbReference>
<feature type="short sequence motif" description="DGA/G" evidence="10">
    <location>
        <begin position="457"/>
        <end position="459"/>
    </location>
</feature>
<evidence type="ECO:0000256" key="4">
    <source>
        <dbReference type="ARBA" id="ARBA00022692"/>
    </source>
</evidence>
<evidence type="ECO:0000256" key="8">
    <source>
        <dbReference type="ARBA" id="ARBA00023098"/>
    </source>
</evidence>
<feature type="active site" description="Nucleophile" evidence="10">
    <location>
        <position position="343"/>
    </location>
</feature>
<accession>A0A0U1PA10</accession>
<dbReference type="EMBL" id="DF952379">
    <property type="protein sequence ID" value="GAN45119.1"/>
    <property type="molecule type" value="Genomic_DNA"/>
</dbReference>
<feature type="short sequence motif" description="GXSXG" evidence="10">
    <location>
        <begin position="341"/>
        <end position="345"/>
    </location>
</feature>
<evidence type="ECO:0008006" key="14">
    <source>
        <dbReference type="Google" id="ProtNLM"/>
    </source>
</evidence>
<dbReference type="PROSITE" id="PS50042">
    <property type="entry name" value="CNMP_BINDING_3"/>
    <property type="match status" value="1"/>
</dbReference>
<dbReference type="RefSeq" id="WP_062533994.1">
    <property type="nucleotide sequence ID" value="NZ_DF970134.1"/>
</dbReference>
<evidence type="ECO:0000313" key="13">
    <source>
        <dbReference type="EMBL" id="GAN45119.1"/>
    </source>
</evidence>
<evidence type="ECO:0000256" key="2">
    <source>
        <dbReference type="ARBA" id="ARBA00004496"/>
    </source>
</evidence>
<feature type="domain" description="Cyclic nucleotide-binding" evidence="11">
    <location>
        <begin position="18"/>
        <end position="122"/>
    </location>
</feature>
<dbReference type="Pfam" id="PF00027">
    <property type="entry name" value="cNMP_binding"/>
    <property type="match status" value="1"/>
</dbReference>
<dbReference type="InterPro" id="IPR016035">
    <property type="entry name" value="Acyl_Trfase/lysoPLipase"/>
</dbReference>
<dbReference type="SUPFAM" id="SSF51206">
    <property type="entry name" value="cAMP-binding domain-like"/>
    <property type="match status" value="1"/>
</dbReference>
<evidence type="ECO:0000256" key="5">
    <source>
        <dbReference type="ARBA" id="ARBA00022801"/>
    </source>
</evidence>
<keyword evidence="7" id="KW-1133">Transmembrane helix</keyword>
<keyword evidence="5 10" id="KW-0378">Hydrolase</keyword>
<dbReference type="PROSITE" id="PS51635">
    <property type="entry name" value="PNPLA"/>
    <property type="match status" value="1"/>
</dbReference>
<keyword evidence="4" id="KW-0812">Transmembrane</keyword>
<dbReference type="GO" id="GO:0005737">
    <property type="term" value="C:cytoplasm"/>
    <property type="evidence" value="ECO:0007669"/>
    <property type="project" value="UniProtKB-SubCell"/>
</dbReference>
<evidence type="ECO:0000259" key="11">
    <source>
        <dbReference type="PROSITE" id="PS50042"/>
    </source>
</evidence>
<evidence type="ECO:0000256" key="3">
    <source>
        <dbReference type="ARBA" id="ARBA00006636"/>
    </source>
</evidence>
<dbReference type="Gene3D" id="2.60.120.10">
    <property type="entry name" value="Jelly Rolls"/>
    <property type="match status" value="1"/>
</dbReference>
<dbReference type="CDD" id="cd07205">
    <property type="entry name" value="Pat_PNPLA6_PNPLA7_NTE1_like"/>
    <property type="match status" value="1"/>
</dbReference>
<dbReference type="InterPro" id="IPR002641">
    <property type="entry name" value="PNPLA_dom"/>
</dbReference>
<dbReference type="HOGENOM" id="CLU_000960_1_3_6"/>
<evidence type="ECO:0000256" key="6">
    <source>
        <dbReference type="ARBA" id="ARBA00022963"/>
    </source>
</evidence>
<dbReference type="SMART" id="SM00100">
    <property type="entry name" value="cNMP"/>
    <property type="match status" value="1"/>
</dbReference>
<name>A0A0U1PA10_9GAMM</name>
<dbReference type="Pfam" id="PF24179">
    <property type="entry name" value="NTE_Ploop"/>
    <property type="match status" value="1"/>
</dbReference>
<protein>
    <recommendedName>
        <fullName evidence="14">Cyclic nucleotide-binding protein</fullName>
    </recommendedName>
</protein>
<dbReference type="GO" id="GO:0016042">
    <property type="term" value="P:lipid catabolic process"/>
    <property type="evidence" value="ECO:0007669"/>
    <property type="project" value="UniProtKB-UniRule"/>
</dbReference>
<dbReference type="GO" id="GO:0016020">
    <property type="term" value="C:membrane"/>
    <property type="evidence" value="ECO:0007669"/>
    <property type="project" value="UniProtKB-SubCell"/>
</dbReference>
<organism evidence="13">
    <name type="scientific">Mizugakiibacter sediminis</name>
    <dbReference type="NCBI Taxonomy" id="1475481"/>
    <lineage>
        <taxon>Bacteria</taxon>
        <taxon>Pseudomonadati</taxon>
        <taxon>Pseudomonadota</taxon>
        <taxon>Gammaproteobacteria</taxon>
        <taxon>Lysobacterales</taxon>
        <taxon>Rhodanobacteraceae</taxon>
        <taxon>Mizugakiibacter</taxon>
    </lineage>
</organism>
<dbReference type="InterPro" id="IPR000595">
    <property type="entry name" value="cNMP-bd_dom"/>
</dbReference>
<comment type="subcellular location">
    <subcellularLocation>
        <location evidence="2">Cytoplasm</location>
    </subcellularLocation>
    <subcellularLocation>
        <location evidence="1">Membrane</location>
    </subcellularLocation>
</comment>
<dbReference type="InterPro" id="IPR018490">
    <property type="entry name" value="cNMP-bd_dom_sf"/>
</dbReference>
<evidence type="ECO:0000256" key="9">
    <source>
        <dbReference type="ARBA" id="ARBA00023136"/>
    </source>
</evidence>
<dbReference type="AlphaFoldDB" id="A0A0U1PA10"/>
<gene>
    <name evidence="13" type="ORF">MBSD_1659</name>
</gene>
<evidence type="ECO:0000256" key="1">
    <source>
        <dbReference type="ARBA" id="ARBA00004370"/>
    </source>
</evidence>
<dbReference type="GO" id="GO:0004622">
    <property type="term" value="F:phosphatidylcholine lysophospholipase activity"/>
    <property type="evidence" value="ECO:0007669"/>
    <property type="project" value="UniProtKB-ARBA"/>
</dbReference>
<feature type="domain" description="PNPLA" evidence="12">
    <location>
        <begin position="310"/>
        <end position="470"/>
    </location>
</feature>
<sequence>MDAIDPPDIRELLRKTQVFAHLDDAQLAALEAELVWFSLPGGQTLFEADQPPQGLYVVRTGSLGVFHPPVEGGPPRLAAVRSPGQTLGELALITDQPPGVSLRALRDSELLWLSREGFDRLVRRHPEAMLGAARIAVQQAAIRATERVASTPRTFVVLAFDGQVDARGVVAQLRHALLPYGDCLVIDAALGHGRSSEWYAEREAESHFVLYLADGPAEWRRLCIRQADAFLLLVNAGRRAEPWPEAGPFDPRRPRFRARHLLLLHPDGRILPGAARRWLEQLPAARHHHVRGPADIARVARLISGRSTGLVLSGGGARGFAHIGVVRALREAGIAIDAVGGTSIGAIIGAGVACGWDDAAMLANYRRAFVEGKPLRDWTLPFIALTRGRRTSLLLREAFGAHDIEDLPIPFFCLSADLTGGHAVIHRDGPLWLWLRASSAIPGVLPPVLHRGHVYVDGAVINNLPVDVLREDGLGEIIAVDIGADDVLRADVEEWESPPWWRLAMQRWRHRDAPRRPGLISLLLRAGMVNAEAAGAGRRAAADLLLHPSLGNVQLLDWRGYERIVEAGYAYARDALPKAGIVFSG</sequence>
<comment type="similarity">
    <text evidence="3">Belongs to the NTE family.</text>
</comment>
<keyword evidence="8 10" id="KW-0443">Lipid metabolism</keyword>
<evidence type="ECO:0000256" key="10">
    <source>
        <dbReference type="PROSITE-ProRule" id="PRU01161"/>
    </source>
</evidence>
<dbReference type="Gene3D" id="3.40.1090.10">
    <property type="entry name" value="Cytosolic phospholipase A2 catalytic domain"/>
    <property type="match status" value="2"/>
</dbReference>
<reference evidence="13" key="1">
    <citation type="submission" date="2015-03" db="EMBL/GenBank/DDBJ databases">
        <title>Draft genome sequence of Mizugakiibacter sediminis skMP5.</title>
        <authorList>
            <person name="Watanabe T."/>
            <person name="Kojima H."/>
            <person name="Fukui M."/>
        </authorList>
    </citation>
    <scope>NUCLEOTIDE SEQUENCE</scope>
    <source>
        <strain evidence="13">SkMP5</strain>
    </source>
</reference>
<dbReference type="PANTHER" id="PTHR14226:SF29">
    <property type="entry name" value="NEUROPATHY TARGET ESTERASE SWS"/>
    <property type="match status" value="1"/>
</dbReference>
<evidence type="ECO:0000259" key="12">
    <source>
        <dbReference type="PROSITE" id="PS51635"/>
    </source>
</evidence>
<evidence type="ECO:0000256" key="7">
    <source>
        <dbReference type="ARBA" id="ARBA00022989"/>
    </source>
</evidence>
<proteinExistence type="inferred from homology"/>
<dbReference type="InterPro" id="IPR050301">
    <property type="entry name" value="NTE"/>
</dbReference>
<feature type="active site" description="Proton acceptor" evidence="10">
    <location>
        <position position="457"/>
    </location>
</feature>